<dbReference type="InterPro" id="IPR016842">
    <property type="entry name" value="UCP026546_HTH-CBS"/>
</dbReference>
<dbReference type="EMBL" id="SMAE01000002">
    <property type="protein sequence ID" value="TCS91203.1"/>
    <property type="molecule type" value="Genomic_DNA"/>
</dbReference>
<dbReference type="InterPro" id="IPR046342">
    <property type="entry name" value="CBS_dom_sf"/>
</dbReference>
<dbReference type="Gene3D" id="3.10.580.10">
    <property type="entry name" value="CBS-domain"/>
    <property type="match status" value="1"/>
</dbReference>
<dbReference type="InterPro" id="IPR000644">
    <property type="entry name" value="CBS_dom"/>
</dbReference>
<comment type="caution">
    <text evidence="4">The sequence shown here is derived from an EMBL/GenBank/DDBJ whole genome shotgun (WGS) entry which is preliminary data.</text>
</comment>
<gene>
    <name evidence="4" type="ORF">EDD65_102133</name>
</gene>
<accession>A0A4R3L3K4</accession>
<evidence type="ECO:0000313" key="4">
    <source>
        <dbReference type="EMBL" id="TCS91203.1"/>
    </source>
</evidence>
<dbReference type="CDD" id="cd04617">
    <property type="entry name" value="CBS_pair_CcpN"/>
    <property type="match status" value="1"/>
</dbReference>
<dbReference type="Pfam" id="PF08279">
    <property type="entry name" value="HTH_11"/>
    <property type="match status" value="1"/>
</dbReference>
<dbReference type="PANTHER" id="PTHR48108">
    <property type="entry name" value="CBS DOMAIN-CONTAINING PROTEIN CBSX2, CHLOROPLASTIC"/>
    <property type="match status" value="1"/>
</dbReference>
<reference evidence="4 5" key="1">
    <citation type="submission" date="2019-03" db="EMBL/GenBank/DDBJ databases">
        <title>Genomic Encyclopedia of Type Strains, Phase IV (KMG-IV): sequencing the most valuable type-strain genomes for metagenomic binning, comparative biology and taxonomic classification.</title>
        <authorList>
            <person name="Goeker M."/>
        </authorList>
    </citation>
    <scope>NUCLEOTIDE SEQUENCE [LARGE SCALE GENOMIC DNA]</scope>
    <source>
        <strain evidence="4 5">DSM 26752</strain>
    </source>
</reference>
<proteinExistence type="predicted"/>
<evidence type="ECO:0000256" key="2">
    <source>
        <dbReference type="PROSITE-ProRule" id="PRU00703"/>
    </source>
</evidence>
<dbReference type="InterPro" id="IPR036388">
    <property type="entry name" value="WH-like_DNA-bd_sf"/>
</dbReference>
<name>A0A4R3L3K4_9FIRM</name>
<dbReference type="InterPro" id="IPR051462">
    <property type="entry name" value="CBS_domain-containing"/>
</dbReference>
<dbReference type="PROSITE" id="PS51371">
    <property type="entry name" value="CBS"/>
    <property type="match status" value="2"/>
</dbReference>
<dbReference type="InterPro" id="IPR036390">
    <property type="entry name" value="WH_DNA-bd_sf"/>
</dbReference>
<feature type="domain" description="CBS" evidence="3">
    <location>
        <begin position="82"/>
        <end position="139"/>
    </location>
</feature>
<dbReference type="Pfam" id="PF00571">
    <property type="entry name" value="CBS"/>
    <property type="match status" value="2"/>
</dbReference>
<evidence type="ECO:0000313" key="5">
    <source>
        <dbReference type="Proteomes" id="UP000294567"/>
    </source>
</evidence>
<evidence type="ECO:0000256" key="1">
    <source>
        <dbReference type="ARBA" id="ARBA00022737"/>
    </source>
</evidence>
<dbReference type="AlphaFoldDB" id="A0A4R3L3K4"/>
<dbReference type="SMART" id="SM00116">
    <property type="entry name" value="CBS"/>
    <property type="match status" value="2"/>
</dbReference>
<dbReference type="PIRSF" id="PIRSF026546">
    <property type="entry name" value="UCP026546_CBS_YqzB"/>
    <property type="match status" value="1"/>
</dbReference>
<protein>
    <submittedName>
        <fullName evidence="4">CBS domain-containing protein</fullName>
    </submittedName>
</protein>
<keyword evidence="1" id="KW-0677">Repeat</keyword>
<dbReference type="InterPro" id="IPR013196">
    <property type="entry name" value="HTH_11"/>
</dbReference>
<organism evidence="4 5">
    <name type="scientific">Keratinibaculum paraultunense</name>
    <dbReference type="NCBI Taxonomy" id="1278232"/>
    <lineage>
        <taxon>Bacteria</taxon>
        <taxon>Bacillati</taxon>
        <taxon>Bacillota</taxon>
        <taxon>Tissierellia</taxon>
        <taxon>Tissierellales</taxon>
        <taxon>Tepidimicrobiaceae</taxon>
        <taxon>Keratinibaculum</taxon>
    </lineage>
</organism>
<dbReference type="PANTHER" id="PTHR48108:SF32">
    <property type="entry name" value="TRANSCRIPTIONAL REPRESSOR CCPN"/>
    <property type="match status" value="1"/>
</dbReference>
<dbReference type="Proteomes" id="UP000294567">
    <property type="component" value="Unassembled WGS sequence"/>
</dbReference>
<dbReference type="Gene3D" id="1.10.10.10">
    <property type="entry name" value="Winged helix-like DNA-binding domain superfamily/Winged helix DNA-binding domain"/>
    <property type="match status" value="1"/>
</dbReference>
<dbReference type="SUPFAM" id="SSF46785">
    <property type="entry name" value="Winged helix' DNA-binding domain"/>
    <property type="match status" value="1"/>
</dbReference>
<dbReference type="SUPFAM" id="SSF54631">
    <property type="entry name" value="CBS-domain pair"/>
    <property type="match status" value="1"/>
</dbReference>
<keyword evidence="2" id="KW-0129">CBS domain</keyword>
<keyword evidence="5" id="KW-1185">Reference proteome</keyword>
<sequence>MVISIQLSERQERIIDIVKCNQPITSENIAKKLKLTRSTIRPDLAILTMSGILDARPKVGYFYTGKTTLSFISEKIREIKVADRKSVPIVVDEESSIYDAIVTMFLEDVGTIYVTSGGYLSGVVSRKDFLKNAIGGLDLYKTPVGVIMTRMPNIVVTTLGETVLEAANKLIDHEIDSLPVVEEVSIKEGEKAYKVIGRITKTTITRLFVDLGNNE</sequence>
<feature type="domain" description="CBS" evidence="3">
    <location>
        <begin position="148"/>
        <end position="215"/>
    </location>
</feature>
<evidence type="ECO:0000259" key="3">
    <source>
        <dbReference type="PROSITE" id="PS51371"/>
    </source>
</evidence>